<reference evidence="9 10" key="1">
    <citation type="journal article" date="2014" name="Int. J. Syst. Evol. Microbiol.">
        <title>Complete genome sequence of Corynebacterium casei LMG S-19264T (=DSM 44701T), isolated from a smear-ripened cheese.</title>
        <authorList>
            <consortium name="US DOE Joint Genome Institute (JGI-PGF)"/>
            <person name="Walter F."/>
            <person name="Albersmeier A."/>
            <person name="Kalinowski J."/>
            <person name="Ruckert C."/>
        </authorList>
    </citation>
    <scope>NUCLEOTIDE SEQUENCE [LARGE SCALE GENOMIC DNA]</scope>
    <source>
        <strain evidence="9 10">KCTC 19473</strain>
    </source>
</reference>
<feature type="transmembrane region" description="Helical" evidence="7">
    <location>
        <begin position="357"/>
        <end position="377"/>
    </location>
</feature>
<dbReference type="InterPro" id="IPR036259">
    <property type="entry name" value="MFS_trans_sf"/>
</dbReference>
<feature type="transmembrane region" description="Helical" evidence="7">
    <location>
        <begin position="103"/>
        <end position="121"/>
    </location>
</feature>
<evidence type="ECO:0000256" key="5">
    <source>
        <dbReference type="ARBA" id="ARBA00023136"/>
    </source>
</evidence>
<comment type="caution">
    <text evidence="9">The sequence shown here is derived from an EMBL/GenBank/DDBJ whole genome shotgun (WGS) entry which is preliminary data.</text>
</comment>
<feature type="transmembrane region" description="Helical" evidence="7">
    <location>
        <begin position="291"/>
        <end position="313"/>
    </location>
</feature>
<protein>
    <submittedName>
        <fullName evidence="9">MFS transporter</fullName>
    </submittedName>
</protein>
<evidence type="ECO:0000256" key="4">
    <source>
        <dbReference type="ARBA" id="ARBA00022989"/>
    </source>
</evidence>
<keyword evidence="4 7" id="KW-1133">Transmembrane helix</keyword>
<feature type="transmembrane region" description="Helical" evidence="7">
    <location>
        <begin position="70"/>
        <end position="91"/>
    </location>
</feature>
<dbReference type="PANTHER" id="PTHR43124:SF3">
    <property type="entry name" value="CHLORAMPHENICOL EFFLUX PUMP RV0191"/>
    <property type="match status" value="1"/>
</dbReference>
<dbReference type="Proteomes" id="UP000654947">
    <property type="component" value="Unassembled WGS sequence"/>
</dbReference>
<dbReference type="RefSeq" id="WP_017576121.1">
    <property type="nucleotide sequence ID" value="NZ_BMXL01000006.1"/>
</dbReference>
<dbReference type="CDD" id="cd17324">
    <property type="entry name" value="MFS_NepI_like"/>
    <property type="match status" value="1"/>
</dbReference>
<feature type="transmembrane region" description="Helical" evidence="7">
    <location>
        <begin position="44"/>
        <end position="63"/>
    </location>
</feature>
<feature type="transmembrane region" description="Helical" evidence="7">
    <location>
        <begin position="133"/>
        <end position="153"/>
    </location>
</feature>
<feature type="transmembrane region" description="Helical" evidence="7">
    <location>
        <begin position="201"/>
        <end position="223"/>
    </location>
</feature>
<evidence type="ECO:0000256" key="6">
    <source>
        <dbReference type="SAM" id="MobiDB-lite"/>
    </source>
</evidence>
<proteinExistence type="predicted"/>
<keyword evidence="2" id="KW-1003">Cell membrane</keyword>
<dbReference type="Pfam" id="PF07690">
    <property type="entry name" value="MFS_1"/>
    <property type="match status" value="1"/>
</dbReference>
<dbReference type="PANTHER" id="PTHR43124">
    <property type="entry name" value="PURINE EFFLUX PUMP PBUE"/>
    <property type="match status" value="1"/>
</dbReference>
<dbReference type="EMBL" id="BMXL01000006">
    <property type="protein sequence ID" value="GHD22968.1"/>
    <property type="molecule type" value="Genomic_DNA"/>
</dbReference>
<accession>A0A918XBE2</accession>
<dbReference type="GO" id="GO:0005886">
    <property type="term" value="C:plasma membrane"/>
    <property type="evidence" value="ECO:0007669"/>
    <property type="project" value="UniProtKB-SubCell"/>
</dbReference>
<name>A0A918XBE2_9ACTN</name>
<keyword evidence="3 7" id="KW-0812">Transmembrane</keyword>
<feature type="transmembrane region" description="Helical" evidence="7">
    <location>
        <begin position="334"/>
        <end position="351"/>
    </location>
</feature>
<organism evidence="9 10">
    <name type="scientific">Nocardiopsis kunsanensis</name>
    <dbReference type="NCBI Taxonomy" id="141693"/>
    <lineage>
        <taxon>Bacteria</taxon>
        <taxon>Bacillati</taxon>
        <taxon>Actinomycetota</taxon>
        <taxon>Actinomycetes</taxon>
        <taxon>Streptosporangiales</taxon>
        <taxon>Nocardiopsidaceae</taxon>
        <taxon>Nocardiopsis</taxon>
    </lineage>
</organism>
<dbReference type="InterPro" id="IPR050189">
    <property type="entry name" value="MFS_Efflux_Transporters"/>
</dbReference>
<evidence type="ECO:0000256" key="3">
    <source>
        <dbReference type="ARBA" id="ARBA00022692"/>
    </source>
</evidence>
<evidence type="ECO:0000313" key="9">
    <source>
        <dbReference type="EMBL" id="GHD22968.1"/>
    </source>
</evidence>
<feature type="transmembrane region" description="Helical" evidence="7">
    <location>
        <begin position="266"/>
        <end position="285"/>
    </location>
</feature>
<evidence type="ECO:0000256" key="7">
    <source>
        <dbReference type="SAM" id="Phobius"/>
    </source>
</evidence>
<keyword evidence="10" id="KW-1185">Reference proteome</keyword>
<dbReference type="InterPro" id="IPR011701">
    <property type="entry name" value="MFS"/>
</dbReference>
<dbReference type="InterPro" id="IPR020846">
    <property type="entry name" value="MFS_dom"/>
</dbReference>
<sequence>MPFALLALALGAFAIGTTEFVIMGLLPEVAADLDVSLSTAGHLIAAYALGVVVGAPLLTAAATRLPRRTALLLFLGLFVLGNLATVVAPTYEAVLASRVLAGLPHGAFLGVGALVAAHMAGPARRATAVARMLLGLTVANIVGVPVGTFVGQLMGWRSAFLVVAAIAVASLVSVLAFVPEVPSPKGVRLRGEIAAMGRPQVLWGLLTAVLGFAGVFAVFSYISPMMTEVAGMSPAGVPVVLALFGTGMTLGSLVTGPLADRWLRPTIYGSLASLAVVLLLFSVAVQHPVSAMAAVVVLGAVGFGVTAPLQVLIINKASGAPTIAAASNHSAFNLANAGGAWIGGLGISAGLGYTSPALLGAGAAVLGLAVALIAGVLDRGNPDSAGEAGTDSDTAGEIDAEAGTDGAGTLPESAAEMSEHR</sequence>
<gene>
    <name evidence="9" type="primary">araJ</name>
    <name evidence="9" type="ORF">GCM10007147_17850</name>
</gene>
<dbReference type="Gene3D" id="1.20.1250.20">
    <property type="entry name" value="MFS general substrate transporter like domains"/>
    <property type="match status" value="2"/>
</dbReference>
<dbReference type="AlphaFoldDB" id="A0A918XBE2"/>
<dbReference type="GO" id="GO:0022857">
    <property type="term" value="F:transmembrane transporter activity"/>
    <property type="evidence" value="ECO:0007669"/>
    <property type="project" value="InterPro"/>
</dbReference>
<comment type="subcellular location">
    <subcellularLocation>
        <location evidence="1">Cell membrane</location>
        <topology evidence="1">Multi-pass membrane protein</topology>
    </subcellularLocation>
</comment>
<evidence type="ECO:0000256" key="2">
    <source>
        <dbReference type="ARBA" id="ARBA00022475"/>
    </source>
</evidence>
<feature type="transmembrane region" description="Helical" evidence="7">
    <location>
        <begin position="159"/>
        <end position="181"/>
    </location>
</feature>
<feature type="region of interest" description="Disordered" evidence="6">
    <location>
        <begin position="383"/>
        <end position="421"/>
    </location>
</feature>
<evidence type="ECO:0000313" key="10">
    <source>
        <dbReference type="Proteomes" id="UP000654947"/>
    </source>
</evidence>
<dbReference type="SUPFAM" id="SSF103473">
    <property type="entry name" value="MFS general substrate transporter"/>
    <property type="match status" value="1"/>
</dbReference>
<feature type="domain" description="Major facilitator superfamily (MFS) profile" evidence="8">
    <location>
        <begin position="4"/>
        <end position="379"/>
    </location>
</feature>
<feature type="transmembrane region" description="Helical" evidence="7">
    <location>
        <begin position="235"/>
        <end position="254"/>
    </location>
</feature>
<keyword evidence="5 7" id="KW-0472">Membrane</keyword>
<dbReference type="PROSITE" id="PS50850">
    <property type="entry name" value="MFS"/>
    <property type="match status" value="1"/>
</dbReference>
<evidence type="ECO:0000259" key="8">
    <source>
        <dbReference type="PROSITE" id="PS50850"/>
    </source>
</evidence>
<evidence type="ECO:0000256" key="1">
    <source>
        <dbReference type="ARBA" id="ARBA00004651"/>
    </source>
</evidence>